<accession>A0A1I2PM72</accession>
<dbReference type="GO" id="GO:0016805">
    <property type="term" value="F:dipeptidase activity"/>
    <property type="evidence" value="ECO:0007669"/>
    <property type="project" value="UniProtKB-KW"/>
</dbReference>
<evidence type="ECO:0000256" key="2">
    <source>
        <dbReference type="ARBA" id="ARBA00007225"/>
    </source>
</evidence>
<evidence type="ECO:0000256" key="5">
    <source>
        <dbReference type="ARBA" id="ARBA00022997"/>
    </source>
</evidence>
<proteinExistence type="inferred from homology"/>
<dbReference type="PANTHER" id="PTHR12994:SF17">
    <property type="entry name" value="LD30995P"/>
    <property type="match status" value="1"/>
</dbReference>
<dbReference type="Gene3D" id="3.60.60.10">
    <property type="entry name" value="Penicillin V Acylase, Chain A"/>
    <property type="match status" value="1"/>
</dbReference>
<evidence type="ECO:0000313" key="8">
    <source>
        <dbReference type="Proteomes" id="UP000182635"/>
    </source>
</evidence>
<dbReference type="NCBIfam" id="NF033678">
    <property type="entry name" value="C69_fam_dipept"/>
    <property type="match status" value="1"/>
</dbReference>
<dbReference type="Proteomes" id="UP000182635">
    <property type="component" value="Unassembled WGS sequence"/>
</dbReference>
<organism evidence="7 8">
    <name type="scientific">Ligilactobacillus ruminis DSM 20403 = NBRC 102161</name>
    <dbReference type="NCBI Taxonomy" id="1423798"/>
    <lineage>
        <taxon>Bacteria</taxon>
        <taxon>Bacillati</taxon>
        <taxon>Bacillota</taxon>
        <taxon>Bacilli</taxon>
        <taxon>Lactobacillales</taxon>
        <taxon>Lactobacillaceae</taxon>
        <taxon>Ligilactobacillus</taxon>
    </lineage>
</organism>
<dbReference type="EMBL" id="FOPI01000004">
    <property type="protein sequence ID" value="SFG17144.1"/>
    <property type="molecule type" value="Genomic_DNA"/>
</dbReference>
<dbReference type="GO" id="GO:0070004">
    <property type="term" value="F:cysteine-type exopeptidase activity"/>
    <property type="evidence" value="ECO:0007669"/>
    <property type="project" value="InterPro"/>
</dbReference>
<keyword evidence="3 6" id="KW-0645">Protease</keyword>
<name>A0A1I2PM72_9LACO</name>
<dbReference type="AlphaFoldDB" id="A0A1I2PM72"/>
<comment type="catalytic activity">
    <reaction evidence="1">
        <text>an L-aminoacyl-L-amino acid + H2O = 2 an L-alpha-amino acid</text>
        <dbReference type="Rhea" id="RHEA:48940"/>
        <dbReference type="ChEBI" id="CHEBI:15377"/>
        <dbReference type="ChEBI" id="CHEBI:59869"/>
        <dbReference type="ChEBI" id="CHEBI:77460"/>
        <dbReference type="EC" id="3.4.13.19"/>
    </reaction>
</comment>
<dbReference type="PANTHER" id="PTHR12994">
    <property type="entry name" value="SECERNIN"/>
    <property type="match status" value="1"/>
</dbReference>
<evidence type="ECO:0000256" key="4">
    <source>
        <dbReference type="ARBA" id="ARBA00022801"/>
    </source>
</evidence>
<dbReference type="InterPro" id="IPR005322">
    <property type="entry name" value="Peptidase_C69"/>
</dbReference>
<evidence type="ECO:0000256" key="1">
    <source>
        <dbReference type="ARBA" id="ARBA00001670"/>
    </source>
</evidence>
<evidence type="ECO:0000256" key="3">
    <source>
        <dbReference type="ARBA" id="ARBA00022670"/>
    </source>
</evidence>
<dbReference type="GO" id="GO:0006508">
    <property type="term" value="P:proteolysis"/>
    <property type="evidence" value="ECO:0007669"/>
    <property type="project" value="UniProtKB-KW"/>
</dbReference>
<gene>
    <name evidence="7" type="ORF">SAMN02910432_00178</name>
</gene>
<dbReference type="EC" id="3.4.-.-" evidence="6"/>
<keyword evidence="4 6" id="KW-0378">Hydrolase</keyword>
<dbReference type="InterPro" id="IPR047804">
    <property type="entry name" value="C69_dipept_A-like"/>
</dbReference>
<evidence type="ECO:0000256" key="6">
    <source>
        <dbReference type="RuleBase" id="RU364089"/>
    </source>
</evidence>
<comment type="similarity">
    <text evidence="2 6">Belongs to the peptidase C69 family.</text>
</comment>
<dbReference type="Pfam" id="PF03577">
    <property type="entry name" value="Peptidase_C69"/>
    <property type="match status" value="1"/>
</dbReference>
<reference evidence="8" key="1">
    <citation type="submission" date="2016-10" db="EMBL/GenBank/DDBJ databases">
        <authorList>
            <person name="Varghese N."/>
            <person name="Submissions S."/>
        </authorList>
    </citation>
    <scope>NUCLEOTIDE SEQUENCE [LARGE SCALE GENOMIC DNA]</scope>
    <source>
        <strain evidence="8">DSM 20403</strain>
    </source>
</reference>
<sequence length="511" mass="58062">MQLEFGLLCVFFKFCQRQISYNLIAEETKKGREQAMLQHNFEFSACTSILVGKKAMADGSTVIGRNEDSKSAWPKHMVIHPRQTFAEDQAFVSKDNGFAMPLEKTRFKYSATPEWTDEFGLFEEDGINEYGVCMSATESAYANERVLGFDPLVEKGIGEEAMVTVVLPYVKTAREGVKRLGAIVEKYGTCESNGILFSDKDEIWYLETGSGHHWVAQRIPDDCYAVVANQLAIQEIAFDDPDNFMFSASIQEFVSKNHLNPDETCFNFRNIFGTHTLSDEIYSTPRVWDGQRILSPSQKQDPMSEELPFIRKPDRKLFMDDLEYVMSAHFQNSPYDPLGKGPDDLKHKFRPISLAKTQESHLLQMRPGFAPEIAGLHWLAMGVTCQSVFVPVYAGTTDVLDAYKHGEKTYSKDSAYWAYKLLGILVDPHYPLFGTKLHDLQKECAIEFKQKILETDKKAKELKDEARFELLTKASLEMQRLALDKVEKLTAELITESTDLSPLNFKTDANL</sequence>
<protein>
    <recommendedName>
        <fullName evidence="6">Dipeptidase</fullName>
        <ecNumber evidence="6">3.4.-.-</ecNumber>
    </recommendedName>
</protein>
<keyword evidence="5 6" id="KW-0224">Dipeptidase</keyword>
<evidence type="ECO:0000313" key="7">
    <source>
        <dbReference type="EMBL" id="SFG17144.1"/>
    </source>
</evidence>